<feature type="non-terminal residue" evidence="1">
    <location>
        <position position="100"/>
    </location>
</feature>
<reference evidence="1" key="1">
    <citation type="journal article" date="2014" name="Front. Microbiol.">
        <title>High frequency of phylogenetically diverse reductive dehalogenase-homologous genes in deep subseafloor sedimentary metagenomes.</title>
        <authorList>
            <person name="Kawai M."/>
            <person name="Futagami T."/>
            <person name="Toyoda A."/>
            <person name="Takaki Y."/>
            <person name="Nishi S."/>
            <person name="Hori S."/>
            <person name="Arai W."/>
            <person name="Tsubouchi T."/>
            <person name="Morono Y."/>
            <person name="Uchiyama I."/>
            <person name="Ito T."/>
            <person name="Fujiyama A."/>
            <person name="Inagaki F."/>
            <person name="Takami H."/>
        </authorList>
    </citation>
    <scope>NUCLEOTIDE SEQUENCE</scope>
    <source>
        <strain evidence="1">Expedition CK06-06</strain>
    </source>
</reference>
<organism evidence="1">
    <name type="scientific">marine sediment metagenome</name>
    <dbReference type="NCBI Taxonomy" id="412755"/>
    <lineage>
        <taxon>unclassified sequences</taxon>
        <taxon>metagenomes</taxon>
        <taxon>ecological metagenomes</taxon>
    </lineage>
</organism>
<evidence type="ECO:0000313" key="1">
    <source>
        <dbReference type="EMBL" id="GAI69499.1"/>
    </source>
</evidence>
<accession>X1SNY0</accession>
<dbReference type="AlphaFoldDB" id="X1SNY0"/>
<protein>
    <submittedName>
        <fullName evidence="1">Uncharacterized protein</fullName>
    </submittedName>
</protein>
<name>X1SNY0_9ZZZZ</name>
<comment type="caution">
    <text evidence="1">The sequence shown here is derived from an EMBL/GenBank/DDBJ whole genome shotgun (WGS) entry which is preliminary data.</text>
</comment>
<sequence>MSLLAHIIEDIERYKYLYNSIGSVYGDDLFLADKRNVKRRLHLKEIVEREVFQKGKKYLPKFTVATGFIKAVKKVISDRNWKGFLSKSQGWKKYNYLTCG</sequence>
<dbReference type="EMBL" id="BARW01005047">
    <property type="protein sequence ID" value="GAI69499.1"/>
    <property type="molecule type" value="Genomic_DNA"/>
</dbReference>
<gene>
    <name evidence="1" type="ORF">S12H4_11310</name>
</gene>
<proteinExistence type="predicted"/>